<dbReference type="Proteomes" id="UP000652761">
    <property type="component" value="Unassembled WGS sequence"/>
</dbReference>
<organism evidence="1 2">
    <name type="scientific">Colocasia esculenta</name>
    <name type="common">Wild taro</name>
    <name type="synonym">Arum esculentum</name>
    <dbReference type="NCBI Taxonomy" id="4460"/>
    <lineage>
        <taxon>Eukaryota</taxon>
        <taxon>Viridiplantae</taxon>
        <taxon>Streptophyta</taxon>
        <taxon>Embryophyta</taxon>
        <taxon>Tracheophyta</taxon>
        <taxon>Spermatophyta</taxon>
        <taxon>Magnoliopsida</taxon>
        <taxon>Liliopsida</taxon>
        <taxon>Araceae</taxon>
        <taxon>Aroideae</taxon>
        <taxon>Colocasieae</taxon>
        <taxon>Colocasia</taxon>
    </lineage>
</organism>
<protein>
    <submittedName>
        <fullName evidence="1">Uncharacterized protein</fullName>
    </submittedName>
</protein>
<evidence type="ECO:0000313" key="1">
    <source>
        <dbReference type="EMBL" id="MQL91671.1"/>
    </source>
</evidence>
<sequence length="191" mass="20031">MIRARAAGSSCCCAACVASVVARRVCAVAARLVLDSLAMVFLVWRTLAGKSSILSDGLCCLVVGLCILVKVLPRIVLLSLPAEVLPRSALCSFRATIVLPLWFEVCHLVGLRSGEVLPGRLLALLVEVSPKLLRVESVLVFCVLLGADVVVVLSKKLSASRVFRLWVSGGESPSVGPVSSRAIGADARAAP</sequence>
<reference evidence="1" key="1">
    <citation type="submission" date="2017-07" db="EMBL/GenBank/DDBJ databases">
        <title>Taro Niue Genome Assembly and Annotation.</title>
        <authorList>
            <person name="Atibalentja N."/>
            <person name="Keating K."/>
            <person name="Fields C.J."/>
        </authorList>
    </citation>
    <scope>NUCLEOTIDE SEQUENCE</scope>
    <source>
        <strain evidence="1">Niue_2</strain>
        <tissue evidence="1">Leaf</tissue>
    </source>
</reference>
<dbReference type="AlphaFoldDB" id="A0A843V5Z8"/>
<name>A0A843V5Z8_COLES</name>
<dbReference type="EMBL" id="NMUH01001367">
    <property type="protein sequence ID" value="MQL91671.1"/>
    <property type="molecule type" value="Genomic_DNA"/>
</dbReference>
<gene>
    <name evidence="1" type="ORF">Taro_024287</name>
</gene>
<accession>A0A843V5Z8</accession>
<proteinExistence type="predicted"/>
<comment type="caution">
    <text evidence="1">The sequence shown here is derived from an EMBL/GenBank/DDBJ whole genome shotgun (WGS) entry which is preliminary data.</text>
</comment>
<evidence type="ECO:0000313" key="2">
    <source>
        <dbReference type="Proteomes" id="UP000652761"/>
    </source>
</evidence>
<keyword evidence="2" id="KW-1185">Reference proteome</keyword>